<evidence type="ECO:0000313" key="2">
    <source>
        <dbReference type="Proteomes" id="UP000703269"/>
    </source>
</evidence>
<dbReference type="AlphaFoldDB" id="A0A9P3G3K7"/>
<gene>
    <name evidence="1" type="ORF">PsYK624_035500</name>
</gene>
<sequence>MGYRRELRLPPEIMHIVFNNADKPSISACTLASHAFLDISRPCLFKHVVWCFRIRPFLKISDDQASALSKFQLLAEFLKSHPTIALLIHEVTLELQGGETFPSELEIFIRVLQYLPRLQTLTLFGLPCHRFGSTNGLHDLREMATRLPVVPKLKALKIDMMEWQSVDIAYILCLFGAIDHLSFGTCNVQSSQELSSSDVPFPQLRSLELCNTVDPILRLSLWSRLQDMPKIKLPLLRTESLRQTQDFIATHGRSLQHLQLSIVANTYHGPRVKFDELSYSVAQDSLDLSPADRLETIVLPLRMYHRYHRDVAPGAQHQRPAPRPPLVHQELYCCIVATLATAPRSLCTVVIELSASILPRGWETWLNTGPPGADETAGPLLLELQYMERLEDVCVRKAFRTVEIRPSPGERLSQRKRRWLEEALPTLLERGVLRIL</sequence>
<comment type="caution">
    <text evidence="1">The sequence shown here is derived from an EMBL/GenBank/DDBJ whole genome shotgun (WGS) entry which is preliminary data.</text>
</comment>
<organism evidence="1 2">
    <name type="scientific">Phanerochaete sordida</name>
    <dbReference type="NCBI Taxonomy" id="48140"/>
    <lineage>
        <taxon>Eukaryota</taxon>
        <taxon>Fungi</taxon>
        <taxon>Dikarya</taxon>
        <taxon>Basidiomycota</taxon>
        <taxon>Agaricomycotina</taxon>
        <taxon>Agaricomycetes</taxon>
        <taxon>Polyporales</taxon>
        <taxon>Phanerochaetaceae</taxon>
        <taxon>Phanerochaete</taxon>
    </lineage>
</organism>
<dbReference type="EMBL" id="BPQB01000006">
    <property type="protein sequence ID" value="GJE87467.1"/>
    <property type="molecule type" value="Genomic_DNA"/>
</dbReference>
<dbReference type="Proteomes" id="UP000703269">
    <property type="component" value="Unassembled WGS sequence"/>
</dbReference>
<proteinExistence type="predicted"/>
<dbReference type="OrthoDB" id="2729743at2759"/>
<evidence type="ECO:0008006" key="3">
    <source>
        <dbReference type="Google" id="ProtNLM"/>
    </source>
</evidence>
<protein>
    <recommendedName>
        <fullName evidence="3">F-box domain-containing protein</fullName>
    </recommendedName>
</protein>
<name>A0A9P3G3K7_9APHY</name>
<accession>A0A9P3G3K7</accession>
<evidence type="ECO:0000313" key="1">
    <source>
        <dbReference type="EMBL" id="GJE87467.1"/>
    </source>
</evidence>
<dbReference type="InterPro" id="IPR032675">
    <property type="entry name" value="LRR_dom_sf"/>
</dbReference>
<keyword evidence="2" id="KW-1185">Reference proteome</keyword>
<dbReference type="Gene3D" id="3.80.10.10">
    <property type="entry name" value="Ribonuclease Inhibitor"/>
    <property type="match status" value="1"/>
</dbReference>
<reference evidence="1 2" key="1">
    <citation type="submission" date="2021-08" db="EMBL/GenBank/DDBJ databases">
        <title>Draft Genome Sequence of Phanerochaete sordida strain YK-624.</title>
        <authorList>
            <person name="Mori T."/>
            <person name="Dohra H."/>
            <person name="Suzuki T."/>
            <person name="Kawagishi H."/>
            <person name="Hirai H."/>
        </authorList>
    </citation>
    <scope>NUCLEOTIDE SEQUENCE [LARGE SCALE GENOMIC DNA]</scope>
    <source>
        <strain evidence="1 2">YK-624</strain>
    </source>
</reference>